<sequence length="374" mass="41257">MDIGHAHTVIHFLRALQHVEEVADRLRSATGLIQVVEQPVCILPVGRHVDVMRARARVQQDLQVIPLVGLHVVRHGAAEHAVVGRETLDMRRHVEDEAPVSAPATRLGLGRFFLVHPGSGAVCFQRKVLGKLPRLHQLPLRRTVQVLLLRDCVAAAHAFVGRRKPFAEFHAPVIEVVEDVAGFALRVAGAAIGELGPHVVGRRARAFARVFLVQIAVREVITPRVFRMNAGNPVIPVGQLEADWDFADIDMPLRRYRCFIDAARENRGKRIQIIFRYSINTGAACPVAYRRAIQTGTRLIRRIPWTALRTRRGILAGEASDIAGDLQALVCAQAVILASNDNRVIRVVELEQVASARAVAVHAMRLDLLPGIDG</sequence>
<name>A0A242M316_CABSO</name>
<reference evidence="1 2" key="1">
    <citation type="submission" date="2017-03" db="EMBL/GenBank/DDBJ databases">
        <title>Genome analysis of strain PAMC 26577.</title>
        <authorList>
            <person name="Oh H.-M."/>
            <person name="Yang J.-A."/>
        </authorList>
    </citation>
    <scope>NUCLEOTIDE SEQUENCE [LARGE SCALE GENOMIC DNA]</scope>
    <source>
        <strain evidence="1 2">PAMC 26577</strain>
    </source>
</reference>
<evidence type="ECO:0000313" key="2">
    <source>
        <dbReference type="Proteomes" id="UP000195221"/>
    </source>
</evidence>
<accession>A0A242M316</accession>
<dbReference type="EMBL" id="NBTZ01000181">
    <property type="protein sequence ID" value="OTP65504.1"/>
    <property type="molecule type" value="Genomic_DNA"/>
</dbReference>
<gene>
    <name evidence="1" type="ORF">PAMC26577_40405</name>
</gene>
<dbReference type="Proteomes" id="UP000195221">
    <property type="component" value="Unassembled WGS sequence"/>
</dbReference>
<organism evidence="1 2">
    <name type="scientific">Caballeronia sordidicola</name>
    <name type="common">Burkholderia sordidicola</name>
    <dbReference type="NCBI Taxonomy" id="196367"/>
    <lineage>
        <taxon>Bacteria</taxon>
        <taxon>Pseudomonadati</taxon>
        <taxon>Pseudomonadota</taxon>
        <taxon>Betaproteobacteria</taxon>
        <taxon>Burkholderiales</taxon>
        <taxon>Burkholderiaceae</taxon>
        <taxon>Caballeronia</taxon>
    </lineage>
</organism>
<comment type="caution">
    <text evidence="1">The sequence shown here is derived from an EMBL/GenBank/DDBJ whole genome shotgun (WGS) entry which is preliminary data.</text>
</comment>
<evidence type="ECO:0000313" key="1">
    <source>
        <dbReference type="EMBL" id="OTP65504.1"/>
    </source>
</evidence>
<protein>
    <submittedName>
        <fullName evidence="1">Uncharacterized protein</fullName>
    </submittedName>
</protein>
<proteinExistence type="predicted"/>
<dbReference type="AlphaFoldDB" id="A0A242M316"/>